<dbReference type="InterPro" id="IPR055455">
    <property type="entry name" value="HEAT_PSME4"/>
</dbReference>
<accession>A0A0C2W082</accession>
<evidence type="ECO:0000256" key="4">
    <source>
        <dbReference type="ARBA" id="ARBA00022490"/>
    </source>
</evidence>
<reference evidence="14" key="2">
    <citation type="submission" date="2015-01" db="EMBL/GenBank/DDBJ databases">
        <title>Evolutionary Origins and Diversification of the Mycorrhizal Mutualists.</title>
        <authorList>
            <consortium name="DOE Joint Genome Institute"/>
            <consortium name="Mycorrhizal Genomics Consortium"/>
            <person name="Kohler A."/>
            <person name="Kuo A."/>
            <person name="Nagy L.G."/>
            <person name="Floudas D."/>
            <person name="Copeland A."/>
            <person name="Barry K.W."/>
            <person name="Cichocki N."/>
            <person name="Veneault-Fourrey C."/>
            <person name="LaButti K."/>
            <person name="Lindquist E.A."/>
            <person name="Lipzen A."/>
            <person name="Lundell T."/>
            <person name="Morin E."/>
            <person name="Murat C."/>
            <person name="Riley R."/>
            <person name="Ohm R."/>
            <person name="Sun H."/>
            <person name="Tunlid A."/>
            <person name="Henrissat B."/>
            <person name="Grigoriev I.V."/>
            <person name="Hibbett D.S."/>
            <person name="Martin F."/>
        </authorList>
    </citation>
    <scope>NUCLEOTIDE SEQUENCE [LARGE SCALE GENOMIC DNA]</scope>
    <source>
        <strain evidence="14">MAFF 305830</strain>
    </source>
</reference>
<sequence length="1932" mass="219856">MYSWLELKYPLPRAKRIALVKLYYQICVVPGMPGDTVSSCMESLAMLTRSKKKLSIDDLRLPWRPVYNILSRDLFLKRRQYEYSQVSYNMAYVAENSRKFFSPACIDEMLQEFVPHIIGNNLDRILANQYYLVTFLPLSHPQYYIPMMFRLWEAVNSYAFDERMLSFFSKLTEMHVDPTVSDPKRIEAIPEDWGEAPRVRWPRHESSEGWGGLYKDVGIFTENEWNFIMCKCLASMEIPLADAGSLTTGPSVDGQAGFEIGRLPRCTWRIASLARIIVYSMNPDSTPAPASGTATPFTPGMMTPQPGTSPSKLADYFTSALAPKNRLKEKKCLGGSKALEALSKLIISCESFFHPTNGGKWTNDLTAFLKYIVYEFNKRWHEELLPDCKVPKARRLTPLMRRELVRCLRTVSLLSIFSSDSTTTSNVQSALKSMITMEPDLILPSILERAVSALETLTETQRTIAIIKALGAVSPGLVSRSIYYPGAKHITPVLELLIPGIDLNDPTKTLCTSSLVKDIAQFIKFGDLTDFSSNLFSAFASPVPFNSGINIQISSSPGTPRRANGTPHFGSGPGTPRITSGTSTPMKIVLPVLNIASGFTGDETPNDSEPRLPDIEEDMLVKETTAGFSNFVISWFHRVITLMENLPEEGMPGTRAGGEEEVTVIDNIGSTCVLICQHLSDPLFDLVLNLVYEYATSHVRPNALRAIYQLVECLANADSRKTLERFVPHCIRSIRTEIEHGASSLRTTSSSEALPSDATLHWNLAILRGALVKNGCEILSYKDEFRDIIKLLVEKTYSKRGYQWASRVLYSLLLACTNTHPLDDRFVNVDEWHSPAFLHSHHKKWGKLYELGAATVQWHVPNKDEIAFALELFDEIVDPTLTKLEALLGENVPRDAAWRNDYCRFLLFTQEAFSGIAALAKQEATEEERDIYYHSTDLPQSIQEMISRTTFIETGYPLNDPKDPRHVKIMNYRRRFAAFLLKSSQMLRHQGEENTVDAIHTLIASFRTYLLENGSADVDDWSHLRTKYNEEKNVARNYAGQTKWPRALWILKARFYQATRRRHNNHERIRTQVENEIIDELAQWSMYTYATVRSPAQNLLAKISEIYDGVRVRVLPRIYESLVQGTDDDRMKGALYLLNYPAFGKYAMTEPSQLPSFIKYLFGCQHNEKQSVQNVVSAIAENGLGNFVEPCFSVYKTQADALIGAARDLERTLPKSLHDQDIVTRNDASCRRREENFRKYHQEAREALLVIGMSKDTHWRYNIVALRMMRALVQRDLENNGKQAEYFLSKVIADHPSLRYYSQRAVMKMLRYIKVRTTTSLPEEISMQINRNPLRRRIEVKQPSHETTKEYLSEFAVPIDWSVAQQEPLLQDKVTSGWLAWEEEITRFLAADSSCQDRWEATSQSAIEATRKSTATPEFWESVRVHYSEETQSETMNWDNVSLVKSIFQMLEDAPWEALRPTLVKLLADTEQNKQRAAAEMLAGVLGGAKNWPQSMRQGLWDWLTPQLPKILGSNVKSNTLSIWTSFLEYTLGNRDPRRSQPIIDFIVSENRTMEYNQELSFDAVRICCFTQAMAEALGWRFQPWIQPVRAYIAEALQLFDKILWKPKPSVPTVEVFVRECRTLPEEVDIMSIRTASQTSQFTELLQKFATWRTQRYPGARAIHSTYDRAASTVLKWLFLGLHDIQAVSIYEYVLPFIPELLRMSELNDNNDLAQRAGFLLTRTCGVSPPRELIGPFLNSIFQVIEESTSWRIRLKALPLLQVFYFRQLPLISDVRVIQILEVVCKCLDDEIISVREMAATTLAGILRCSPRQSVVTLKERFSRVARKTKLPDTRDDPSYASALRALHSAILGIGALLDAYPYSCPSWVPGLITSVLSKHTHSPLPVSSTVHKIAMNFKKTHQDTWAEDSKKFGEDELSALSLLLTGSSYYA</sequence>
<evidence type="ECO:0000259" key="11">
    <source>
        <dbReference type="Pfam" id="PF16507"/>
    </source>
</evidence>
<gene>
    <name evidence="13" type="ORF">M408DRAFT_30781</name>
</gene>
<dbReference type="InterPro" id="IPR011989">
    <property type="entry name" value="ARM-like"/>
</dbReference>
<keyword evidence="4" id="KW-0963">Cytoplasm</keyword>
<dbReference type="GO" id="GO:0005829">
    <property type="term" value="C:cytosol"/>
    <property type="evidence" value="ECO:0007669"/>
    <property type="project" value="TreeGrafter"/>
</dbReference>
<organism evidence="13 14">
    <name type="scientific">Serendipita vermifera MAFF 305830</name>
    <dbReference type="NCBI Taxonomy" id="933852"/>
    <lineage>
        <taxon>Eukaryota</taxon>
        <taxon>Fungi</taxon>
        <taxon>Dikarya</taxon>
        <taxon>Basidiomycota</taxon>
        <taxon>Agaricomycotina</taxon>
        <taxon>Agaricomycetes</taxon>
        <taxon>Sebacinales</taxon>
        <taxon>Serendipitaceae</taxon>
        <taxon>Serendipita</taxon>
    </lineage>
</organism>
<evidence type="ECO:0008006" key="15">
    <source>
        <dbReference type="Google" id="ProtNLM"/>
    </source>
</evidence>
<dbReference type="GO" id="GO:0016607">
    <property type="term" value="C:nuclear speck"/>
    <property type="evidence" value="ECO:0007669"/>
    <property type="project" value="UniProtKB-SubCell"/>
</dbReference>
<dbReference type="InterPro" id="IPR021843">
    <property type="entry name" value="PSME4_C"/>
</dbReference>
<dbReference type="HOGENOM" id="CLU_000772_3_0_1"/>
<evidence type="ECO:0000313" key="13">
    <source>
        <dbReference type="EMBL" id="KIM19948.1"/>
    </source>
</evidence>
<dbReference type="OrthoDB" id="17907at2759"/>
<feature type="domain" description="Proteasome activator complex subunit 4-like HEAT repeat-like" evidence="12">
    <location>
        <begin position="1375"/>
        <end position="1558"/>
    </location>
</feature>
<evidence type="ECO:0000256" key="2">
    <source>
        <dbReference type="ARBA" id="ARBA00004496"/>
    </source>
</evidence>
<dbReference type="Proteomes" id="UP000054097">
    <property type="component" value="Unassembled WGS sequence"/>
</dbReference>
<evidence type="ECO:0000256" key="3">
    <source>
        <dbReference type="ARBA" id="ARBA00005739"/>
    </source>
</evidence>
<comment type="similarity">
    <text evidence="3">Belongs to the BLM10 family.</text>
</comment>
<dbReference type="GO" id="GO:0010499">
    <property type="term" value="P:proteasomal ubiquitin-independent protein catabolic process"/>
    <property type="evidence" value="ECO:0007669"/>
    <property type="project" value="TreeGrafter"/>
</dbReference>
<feature type="domain" description="Proteasome activator Blm10 middle HEAT repeats region" evidence="11">
    <location>
        <begin position="342"/>
        <end position="919"/>
    </location>
</feature>
<evidence type="ECO:0000256" key="8">
    <source>
        <dbReference type="ARBA" id="ARBA00023242"/>
    </source>
</evidence>
<evidence type="ECO:0000256" key="9">
    <source>
        <dbReference type="SAM" id="MobiDB-lite"/>
    </source>
</evidence>
<dbReference type="InterPro" id="IPR016024">
    <property type="entry name" value="ARM-type_fold"/>
</dbReference>
<dbReference type="Pfam" id="PF16507">
    <property type="entry name" value="HEAT_PSME4_mid"/>
    <property type="match status" value="1"/>
</dbReference>
<dbReference type="EMBL" id="KN824502">
    <property type="protein sequence ID" value="KIM19948.1"/>
    <property type="molecule type" value="Genomic_DNA"/>
</dbReference>
<dbReference type="PANTHER" id="PTHR32170">
    <property type="entry name" value="PROTEASOME ACTIVATOR COMPLEX SUBUNIT 4"/>
    <property type="match status" value="1"/>
</dbReference>
<feature type="region of interest" description="Disordered" evidence="9">
    <location>
        <begin position="556"/>
        <end position="581"/>
    </location>
</feature>
<dbReference type="InterPro" id="IPR035309">
    <property type="entry name" value="PSME4"/>
</dbReference>
<keyword evidence="7" id="KW-0234">DNA repair</keyword>
<keyword evidence="14" id="KW-1185">Reference proteome</keyword>
<dbReference type="SUPFAM" id="SSF48371">
    <property type="entry name" value="ARM repeat"/>
    <property type="match status" value="2"/>
</dbReference>
<dbReference type="InterPro" id="IPR032430">
    <property type="entry name" value="Blm10_mid"/>
</dbReference>
<evidence type="ECO:0000313" key="14">
    <source>
        <dbReference type="Proteomes" id="UP000054097"/>
    </source>
</evidence>
<dbReference type="PANTHER" id="PTHR32170:SF3">
    <property type="entry name" value="PROTEASOME ACTIVATOR COMPLEX SUBUNIT 4"/>
    <property type="match status" value="1"/>
</dbReference>
<name>A0A0C2W082_SERVB</name>
<evidence type="ECO:0000256" key="6">
    <source>
        <dbReference type="ARBA" id="ARBA00022763"/>
    </source>
</evidence>
<dbReference type="Gene3D" id="1.25.10.10">
    <property type="entry name" value="Leucine-rich Repeat Variant"/>
    <property type="match status" value="1"/>
</dbReference>
<dbReference type="Pfam" id="PF23096">
    <property type="entry name" value="HEAT_PSME4"/>
    <property type="match status" value="1"/>
</dbReference>
<protein>
    <recommendedName>
        <fullName evidence="15">Proteasome activator complex subunit 4 C-terminal domain-containing protein</fullName>
    </recommendedName>
</protein>
<comment type="subcellular location">
    <subcellularLocation>
        <location evidence="2">Cytoplasm</location>
    </subcellularLocation>
    <subcellularLocation>
        <location evidence="1">Nucleus speckle</location>
    </subcellularLocation>
</comment>
<reference evidence="13 14" key="1">
    <citation type="submission" date="2014-04" db="EMBL/GenBank/DDBJ databases">
        <authorList>
            <consortium name="DOE Joint Genome Institute"/>
            <person name="Kuo A."/>
            <person name="Zuccaro A."/>
            <person name="Kohler A."/>
            <person name="Nagy L.G."/>
            <person name="Floudas D."/>
            <person name="Copeland A."/>
            <person name="Barry K.W."/>
            <person name="Cichocki N."/>
            <person name="Veneault-Fourrey C."/>
            <person name="LaButti K."/>
            <person name="Lindquist E.A."/>
            <person name="Lipzen A."/>
            <person name="Lundell T."/>
            <person name="Morin E."/>
            <person name="Murat C."/>
            <person name="Sun H."/>
            <person name="Tunlid A."/>
            <person name="Henrissat B."/>
            <person name="Grigoriev I.V."/>
            <person name="Hibbett D.S."/>
            <person name="Martin F."/>
            <person name="Nordberg H.P."/>
            <person name="Cantor M.N."/>
            <person name="Hua S.X."/>
        </authorList>
    </citation>
    <scope>NUCLEOTIDE SEQUENCE [LARGE SCALE GENOMIC DNA]</scope>
    <source>
        <strain evidence="13 14">MAFF 305830</strain>
    </source>
</reference>
<evidence type="ECO:0000256" key="7">
    <source>
        <dbReference type="ARBA" id="ARBA00023204"/>
    </source>
</evidence>
<evidence type="ECO:0000256" key="5">
    <source>
        <dbReference type="ARBA" id="ARBA00022737"/>
    </source>
</evidence>
<feature type="domain" description="Proteasome activator complex subunit 4 C-terminal" evidence="10">
    <location>
        <begin position="1846"/>
        <end position="1932"/>
    </location>
</feature>
<keyword evidence="5" id="KW-0677">Repeat</keyword>
<dbReference type="STRING" id="933852.A0A0C2W082"/>
<proteinExistence type="inferred from homology"/>
<keyword evidence="6" id="KW-0227">DNA damage</keyword>
<evidence type="ECO:0000259" key="10">
    <source>
        <dbReference type="Pfam" id="PF11919"/>
    </source>
</evidence>
<evidence type="ECO:0000256" key="1">
    <source>
        <dbReference type="ARBA" id="ARBA00004324"/>
    </source>
</evidence>
<dbReference type="Pfam" id="PF11919">
    <property type="entry name" value="PSME4_C"/>
    <property type="match status" value="1"/>
</dbReference>
<dbReference type="GO" id="GO:0016504">
    <property type="term" value="F:peptidase activator activity"/>
    <property type="evidence" value="ECO:0007669"/>
    <property type="project" value="InterPro"/>
</dbReference>
<dbReference type="GO" id="GO:0070628">
    <property type="term" value="F:proteasome binding"/>
    <property type="evidence" value="ECO:0007669"/>
    <property type="project" value="InterPro"/>
</dbReference>
<dbReference type="GO" id="GO:0006281">
    <property type="term" value="P:DNA repair"/>
    <property type="evidence" value="ECO:0007669"/>
    <property type="project" value="UniProtKB-KW"/>
</dbReference>
<evidence type="ECO:0000259" key="12">
    <source>
        <dbReference type="Pfam" id="PF23096"/>
    </source>
</evidence>
<keyword evidence="8" id="KW-0539">Nucleus</keyword>